<feature type="compositionally biased region" description="Basic and acidic residues" evidence="1">
    <location>
        <begin position="187"/>
        <end position="203"/>
    </location>
</feature>
<comment type="caution">
    <text evidence="2">The sequence shown here is derived from an EMBL/GenBank/DDBJ whole genome shotgun (WGS) entry which is preliminary data.</text>
</comment>
<evidence type="ECO:0000313" key="3">
    <source>
        <dbReference type="Proteomes" id="UP000284824"/>
    </source>
</evidence>
<keyword evidence="3" id="KW-1185">Reference proteome</keyword>
<dbReference type="AlphaFoldDB" id="A0A438M5U4"/>
<evidence type="ECO:0000313" key="2">
    <source>
        <dbReference type="EMBL" id="RVX40773.1"/>
    </source>
</evidence>
<feature type="compositionally biased region" description="Polar residues" evidence="1">
    <location>
        <begin position="906"/>
        <end position="915"/>
    </location>
</feature>
<organism evidence="2 3">
    <name type="scientific">Nonomuraea polychroma</name>
    <dbReference type="NCBI Taxonomy" id="46176"/>
    <lineage>
        <taxon>Bacteria</taxon>
        <taxon>Bacillati</taxon>
        <taxon>Actinomycetota</taxon>
        <taxon>Actinomycetes</taxon>
        <taxon>Streptosporangiales</taxon>
        <taxon>Streptosporangiaceae</taxon>
        <taxon>Nonomuraea</taxon>
    </lineage>
</organism>
<protein>
    <submittedName>
        <fullName evidence="2">Uncharacterized protein</fullName>
    </submittedName>
</protein>
<dbReference type="EMBL" id="SAUN01000001">
    <property type="protein sequence ID" value="RVX40773.1"/>
    <property type="molecule type" value="Genomic_DNA"/>
</dbReference>
<evidence type="ECO:0000256" key="1">
    <source>
        <dbReference type="SAM" id="MobiDB-lite"/>
    </source>
</evidence>
<sequence length="1200" mass="131177">MRARSFVISRTTGQPVAGAPITAKARQGGVVTTLAMLASDDVGYVSFDLPDDQEWSDVWLEAVGDPQARSFLLTSGDVGKTKADGSKGEGNGNRTAPAKPTEDTVDFDRTVSVLQVDPAILSLERSSTLPSIQGSPDARDYSLSPASFLTPRKIKIGDRDCAIPVRSNMPVHTVRFTQIVRRPAQPRTREVQEGREPADRDQRGTSAPVLDLFDDPKAQPNLKVLACDILEYEQQWFDLGETLGTILYSLPLAPCESVDIAVIEASRSDDVARTDSAAAGEHLEHSLFRDRGITDSVDGALKESQGGWSFMAGHGGAYSGSFPIGNFGATHAIGYGTSRSWGERKLHGESAQDLHDSTVQSTDLVRSLNSTVIVHGTQAERHQLQTRTITNHNHSHAMTVQYYEVLRRLRLQTRFVRTRPGVLVPYRGLTFTTARPTVSWIGDLVQLWKITDPERKELHLVNRVRPMLLDDLLEPRLRENFDAVRRLLFFDATLPPQYLPGDPGDYTITGLKLTLRRGQWGTGADTVSMQLMVDDQHGVEFAQPIEPHNKVYADRPILRDKGWWGDDSAFEDEPRPLGPFTFRLKSPTARSRLKEFRILWEPEGVDDDLSLKGLKAVALKADGSEDVLVDESVNRVFTKENAVRFERFPIKPVPSPEEAGPDVSTAAAYARRSQDVALAWELITHLNDHRDHYSQFLASVKDPSWFADALDAEFGSSGSIRDSIDAVPVAVCGHHLAFPFNPSEQPSAQPAPAAPEPTIVSLPTRGVFAEVQLSSCNASEKRDITRLWNWQEQAQCERPPSIEGVSPGFRGQAPGVEPAQLPNAVVQITQPPAAPDPVGLAAALQLLGRPDIFRDMSGLQQVSDLLDDLVNGAVSGAEAASRAASARNALPADPASNGRGGGMNRSAPSTPSPQRQVDALDAIKYAQEQGLIDEQQGNNAAVGVLGGEPLAGVELAAEILPDLRAWESLLRFRVPATIQDALRPRDIHVQVFSEALGPISLDYLPVHITKLPTVGSKQLTPAELLRTVRLGMTGPSPIFVNPSYSTFEPYAARDKTKWESSDPAGSVIFINIPGFDNASVVLSAINQEQWIFSTVYANEDRPGGKPQQHPVSGNRQFGIKPTESGSWIFYTRGADRTSGFLESIGSGITFNLADMLWFSLQERVEAWVRAHGGAAQALPKEGGRYRWARVRDTLGLPVEI</sequence>
<dbReference type="Proteomes" id="UP000284824">
    <property type="component" value="Unassembled WGS sequence"/>
</dbReference>
<name>A0A438M5U4_9ACTN</name>
<feature type="compositionally biased region" description="Low complexity" evidence="1">
    <location>
        <begin position="882"/>
        <end position="895"/>
    </location>
</feature>
<gene>
    <name evidence="2" type="ORF">EDD27_3198</name>
</gene>
<feature type="region of interest" description="Disordered" evidence="1">
    <location>
        <begin position="882"/>
        <end position="915"/>
    </location>
</feature>
<feature type="region of interest" description="Disordered" evidence="1">
    <location>
        <begin position="74"/>
        <end position="102"/>
    </location>
</feature>
<dbReference type="OrthoDB" id="4312432at2"/>
<accession>A0A438M5U4</accession>
<feature type="region of interest" description="Disordered" evidence="1">
    <location>
        <begin position="183"/>
        <end position="206"/>
    </location>
</feature>
<reference evidence="2 3" key="1">
    <citation type="submission" date="2019-01" db="EMBL/GenBank/DDBJ databases">
        <title>Sequencing the genomes of 1000 actinobacteria strains.</title>
        <authorList>
            <person name="Klenk H.-P."/>
        </authorList>
    </citation>
    <scope>NUCLEOTIDE SEQUENCE [LARGE SCALE GENOMIC DNA]</scope>
    <source>
        <strain evidence="2 3">DSM 43925</strain>
    </source>
</reference>
<proteinExistence type="predicted"/>